<feature type="domain" description="Glycosyltransferase 2-like" evidence="1">
    <location>
        <begin position="7"/>
        <end position="122"/>
    </location>
</feature>
<evidence type="ECO:0000313" key="3">
    <source>
        <dbReference type="Proteomes" id="UP000234240"/>
    </source>
</evidence>
<dbReference type="GO" id="GO:0016758">
    <property type="term" value="F:hexosyltransferase activity"/>
    <property type="evidence" value="ECO:0007669"/>
    <property type="project" value="UniProtKB-ARBA"/>
</dbReference>
<dbReference type="CDD" id="cd00761">
    <property type="entry name" value="Glyco_tranf_GTA_type"/>
    <property type="match status" value="1"/>
</dbReference>
<gene>
    <name evidence="2" type="ORF">CYR55_19985</name>
</gene>
<dbReference type="SUPFAM" id="SSF53448">
    <property type="entry name" value="Nucleotide-diphospho-sugar transferases"/>
    <property type="match status" value="1"/>
</dbReference>
<dbReference type="Gene3D" id="3.90.550.10">
    <property type="entry name" value="Spore Coat Polysaccharide Biosynthesis Protein SpsA, Chain A"/>
    <property type="match status" value="1"/>
</dbReference>
<dbReference type="RefSeq" id="WP_101818096.1">
    <property type="nucleotide sequence ID" value="NZ_PJZF01000023.1"/>
</dbReference>
<dbReference type="OrthoDB" id="9801954at2"/>
<comment type="caution">
    <text evidence="2">The sequence shown here is derived from an EMBL/GenBank/DDBJ whole genome shotgun (WGS) entry which is preliminary data.</text>
</comment>
<dbReference type="AlphaFoldDB" id="A0A2N5DX13"/>
<sequence>MNEKRVSVYIPTHNRSSLLERAIKSVINQTYKNVEILICDDGSSDDTQQLVERYQALHDNIVYLKNETPKGACAARNLGINAATGHYITGLDDDDEFLPERIEKFVKFYERHKYPYLSSGIIFNFGKHQKVGFNKVTHIRLDSLLYQNIVGSQVFTKTDYLRAIGGFDENFKAWQDYDTWVRLGARYGEGYNICEATYIQHLEHEFGRITKSNKLEIGYNQFVTKHRKLLKPAHRKNLLFNYKMARDERLSMQDLMQVCYPGNVVNVIKYQARKILM</sequence>
<dbReference type="InterPro" id="IPR029044">
    <property type="entry name" value="Nucleotide-diphossugar_trans"/>
</dbReference>
<dbReference type="EMBL" id="PJZF01000023">
    <property type="protein sequence ID" value="PLR31851.1"/>
    <property type="molecule type" value="Genomic_DNA"/>
</dbReference>
<name>A0A2N5DX13_9GAMM</name>
<dbReference type="PANTHER" id="PTHR22916:SF3">
    <property type="entry name" value="UDP-GLCNAC:BETAGAL BETA-1,3-N-ACETYLGLUCOSAMINYLTRANSFERASE-LIKE PROTEIN 1"/>
    <property type="match status" value="1"/>
</dbReference>
<protein>
    <submittedName>
        <fullName evidence="2">Glycosyl transferase</fullName>
    </submittedName>
</protein>
<accession>A0A2N5DX13</accession>
<proteinExistence type="predicted"/>
<dbReference type="Pfam" id="PF00535">
    <property type="entry name" value="Glycos_transf_2"/>
    <property type="match status" value="1"/>
</dbReference>
<keyword evidence="2" id="KW-0808">Transferase</keyword>
<evidence type="ECO:0000259" key="1">
    <source>
        <dbReference type="Pfam" id="PF00535"/>
    </source>
</evidence>
<keyword evidence="3" id="KW-1185">Reference proteome</keyword>
<dbReference type="PANTHER" id="PTHR22916">
    <property type="entry name" value="GLYCOSYLTRANSFERASE"/>
    <property type="match status" value="1"/>
</dbReference>
<dbReference type="Proteomes" id="UP000234240">
    <property type="component" value="Unassembled WGS sequence"/>
</dbReference>
<organism evidence="2 3">
    <name type="scientific">Chimaeribacter californicus</name>
    <dbReference type="NCBI Taxonomy" id="2060067"/>
    <lineage>
        <taxon>Bacteria</taxon>
        <taxon>Pseudomonadati</taxon>
        <taxon>Pseudomonadota</taxon>
        <taxon>Gammaproteobacteria</taxon>
        <taxon>Enterobacterales</taxon>
        <taxon>Yersiniaceae</taxon>
        <taxon>Chimaeribacter</taxon>
    </lineage>
</organism>
<dbReference type="InterPro" id="IPR001173">
    <property type="entry name" value="Glyco_trans_2-like"/>
</dbReference>
<evidence type="ECO:0000313" key="2">
    <source>
        <dbReference type="EMBL" id="PLR31851.1"/>
    </source>
</evidence>
<reference evidence="2 3" key="1">
    <citation type="submission" date="2017-12" db="EMBL/GenBank/DDBJ databases">
        <title>Characterization of six clinical isolates of Enterochimera gen. nov., a novel genus of the Yersiniaciae family and the three species Enterochimera arupensis sp. nov., Enterochimera coloradensis sp. nov, and Enterochimera californica sp. nov.</title>
        <authorList>
            <person name="Rossi A."/>
            <person name="Fisher M."/>
        </authorList>
    </citation>
    <scope>NUCLEOTIDE SEQUENCE [LARGE SCALE GENOMIC DNA]</scope>
    <source>
        <strain evidence="3">2015-Iso6</strain>
    </source>
</reference>